<dbReference type="EMBL" id="AWGJ01000001">
    <property type="protein sequence ID" value="ODN84638.1"/>
    <property type="molecule type" value="Genomic_DNA"/>
</dbReference>
<dbReference type="STRING" id="1295533.A0A1E3I827"/>
<dbReference type="GO" id="GO:0043495">
    <property type="term" value="F:protein-membrane adaptor activity"/>
    <property type="evidence" value="ECO:0007669"/>
    <property type="project" value="TreeGrafter"/>
</dbReference>
<dbReference type="GeneID" id="30151854"/>
<dbReference type="OrthoDB" id="342281at2759"/>
<evidence type="ECO:0000256" key="3">
    <source>
        <dbReference type="ARBA" id="ARBA00022989"/>
    </source>
</evidence>
<dbReference type="GO" id="GO:0034993">
    <property type="term" value="C:meiotic nuclear membrane microtubule tethering complex"/>
    <property type="evidence" value="ECO:0007669"/>
    <property type="project" value="TreeGrafter"/>
</dbReference>
<keyword evidence="5" id="KW-0175">Coiled coil</keyword>
<comment type="subcellular location">
    <subcellularLocation>
        <location evidence="1">Membrane</location>
    </subcellularLocation>
</comment>
<evidence type="ECO:0000256" key="5">
    <source>
        <dbReference type="SAM" id="Coils"/>
    </source>
</evidence>
<protein>
    <recommendedName>
        <fullName evidence="7">SUN domain-containing protein</fullName>
    </recommendedName>
</protein>
<feature type="region of interest" description="Disordered" evidence="6">
    <location>
        <begin position="1"/>
        <end position="57"/>
    </location>
</feature>
<dbReference type="InterPro" id="IPR012919">
    <property type="entry name" value="SUN_dom"/>
</dbReference>
<dbReference type="Pfam" id="PF07738">
    <property type="entry name" value="Sad1_UNC"/>
    <property type="match status" value="1"/>
</dbReference>
<gene>
    <name evidence="8" type="ORF">L202_00545</name>
</gene>
<proteinExistence type="predicted"/>
<feature type="compositionally biased region" description="Polar residues" evidence="6">
    <location>
        <begin position="138"/>
        <end position="152"/>
    </location>
</feature>
<dbReference type="Gene3D" id="2.60.120.260">
    <property type="entry name" value="Galactose-binding domain-like"/>
    <property type="match status" value="1"/>
</dbReference>
<feature type="compositionally biased region" description="Basic and acidic residues" evidence="6">
    <location>
        <begin position="190"/>
        <end position="201"/>
    </location>
</feature>
<feature type="region of interest" description="Disordered" evidence="6">
    <location>
        <begin position="69"/>
        <end position="114"/>
    </location>
</feature>
<dbReference type="AlphaFoldDB" id="A0A1E3I827"/>
<feature type="domain" description="SUN" evidence="7">
    <location>
        <begin position="714"/>
        <end position="897"/>
    </location>
</feature>
<evidence type="ECO:0000256" key="1">
    <source>
        <dbReference type="ARBA" id="ARBA00004370"/>
    </source>
</evidence>
<keyword evidence="2" id="KW-0812">Transmembrane</keyword>
<evidence type="ECO:0000256" key="2">
    <source>
        <dbReference type="ARBA" id="ARBA00022692"/>
    </source>
</evidence>
<accession>A0A1E3I827</accession>
<comment type="caution">
    <text evidence="8">The sequence shown here is derived from an EMBL/GenBank/DDBJ whole genome shotgun (WGS) entry which is preliminary data.</text>
</comment>
<evidence type="ECO:0000313" key="9">
    <source>
        <dbReference type="Proteomes" id="UP000094065"/>
    </source>
</evidence>
<reference evidence="8 9" key="1">
    <citation type="submission" date="2016-06" db="EMBL/GenBank/DDBJ databases">
        <title>Evolution of pathogenesis and genome organization in the Tremellales.</title>
        <authorList>
            <person name="Cuomo C."/>
            <person name="Litvintseva A."/>
            <person name="Heitman J."/>
            <person name="Chen Y."/>
            <person name="Sun S."/>
            <person name="Springer D."/>
            <person name="Dromer F."/>
            <person name="Young S."/>
            <person name="Zeng Q."/>
            <person name="Chapman S."/>
            <person name="Gujja S."/>
            <person name="Saif S."/>
            <person name="Birren B."/>
        </authorList>
    </citation>
    <scope>NUCLEOTIDE SEQUENCE [LARGE SCALE GENOMIC DNA]</scope>
    <source>
        <strain evidence="8 9">CBS 6039</strain>
    </source>
</reference>
<feature type="compositionally biased region" description="Low complexity" evidence="6">
    <location>
        <begin position="81"/>
        <end position="95"/>
    </location>
</feature>
<name>A0A1E3I827_9TREE</name>
<organism evidence="8 9">
    <name type="scientific">Cryptococcus amylolentus CBS 6039</name>
    <dbReference type="NCBI Taxonomy" id="1295533"/>
    <lineage>
        <taxon>Eukaryota</taxon>
        <taxon>Fungi</taxon>
        <taxon>Dikarya</taxon>
        <taxon>Basidiomycota</taxon>
        <taxon>Agaricomycotina</taxon>
        <taxon>Tremellomycetes</taxon>
        <taxon>Tremellales</taxon>
        <taxon>Cryptococcaceae</taxon>
        <taxon>Cryptococcus</taxon>
    </lineage>
</organism>
<dbReference type="RefSeq" id="XP_018998441.1">
    <property type="nucleotide sequence ID" value="XM_019133736.1"/>
</dbReference>
<evidence type="ECO:0000256" key="4">
    <source>
        <dbReference type="ARBA" id="ARBA00023136"/>
    </source>
</evidence>
<dbReference type="InterPro" id="IPR045119">
    <property type="entry name" value="SUN1-5"/>
</dbReference>
<feature type="compositionally biased region" description="Pro residues" evidence="6">
    <location>
        <begin position="1"/>
        <end position="12"/>
    </location>
</feature>
<keyword evidence="9" id="KW-1185">Reference proteome</keyword>
<evidence type="ECO:0000256" key="6">
    <source>
        <dbReference type="SAM" id="MobiDB-lite"/>
    </source>
</evidence>
<feature type="region of interest" description="Disordered" evidence="6">
    <location>
        <begin position="128"/>
        <end position="320"/>
    </location>
</feature>
<feature type="coiled-coil region" evidence="5">
    <location>
        <begin position="513"/>
        <end position="540"/>
    </location>
</feature>
<dbReference type="PROSITE" id="PS51469">
    <property type="entry name" value="SUN"/>
    <property type="match status" value="1"/>
</dbReference>
<dbReference type="PANTHER" id="PTHR12911:SF8">
    <property type="entry name" value="KLAROID PROTEIN-RELATED"/>
    <property type="match status" value="1"/>
</dbReference>
<feature type="compositionally biased region" description="Basic and acidic residues" evidence="6">
    <location>
        <begin position="156"/>
        <end position="166"/>
    </location>
</feature>
<keyword evidence="3" id="KW-1133">Transmembrane helix</keyword>
<dbReference type="Proteomes" id="UP000094065">
    <property type="component" value="Unassembled WGS sequence"/>
</dbReference>
<dbReference type="PANTHER" id="PTHR12911">
    <property type="entry name" value="SAD1/UNC-84-LIKE PROTEIN-RELATED"/>
    <property type="match status" value="1"/>
</dbReference>
<sequence>MPPRKAAPPPSPARSARSGRSNTHDRTNDDEWDRESITSGAFKVPSSRGKASNVGGFKDTSVNIATAFHAAQTGHLPPPSKSNLSVTSNGSSSRSLQVPRAISPAESLAQSARALSPVRFFLRPTDEDGEEFSSFSSAGNTSANKSINTSGEGESYDYHQEEEFVRRAQQQQKAARGKTGPADRKRRGKAAAEDMPYRPAEEDAVSLASDDSGGAGEGIVRSGALEGRAGTRGKRAERGEGYLGMGLGLQPKRRGKGRQSGGAEGETDEDGTPGATARGWTPALELEVPRRSPTPAQLLRALSPRLDRRSPGPSVVYQPRRQPSDLRTILTNLLHGVALGLQFAVEIVSTILDRIMLRPISAVFGTSRDLTRLARDNWWKWAGLLLGLSLAIRLFDGAWRSRGIYTAPDAPPSNIDEMFNRLTSLEQATAVLSDMLRAISEGDQDLQQSAVAIKSRVTDVEDSIVAERKRVEGVKGDLKHQKTAITSEIDKLRTEIHSITTQSAKHEKLLSASDKSAKTIESLEREIAQLKTRMGIVEQSVHAALEDGRLVAAIEKILPHWMPVWTDAKGQVQVEPAFWAEMKKVMVGKGEVETIARKLITDSVTSDGGVPVKTPAFDQRKVEEWMDKAFDRRSADSFMDRQTFTQMLDEKFRELARHVPASPSKQSAPSSTVTIKSSKGEDLTSLFTSLIDTALLRYSKDTLARTDYALFTAGARVIPHLTSDTLTLRTASGLGKWALGRKDVQGRPPATALHPDISVGSCWPFQGDAGSLGVMLVDRVVVGDVTIEHAPKELAIDVATAPRSVKVMGLVDTEENREKLASYWAENPSEDPTDVDYLPLGTFTYDPSAYSHIQTFPVPPDVVNLGIPVGVVIFKVESNWGGDLTCLYRVRVHAAKDDFA</sequence>
<keyword evidence="4" id="KW-0472">Membrane</keyword>
<evidence type="ECO:0000313" key="8">
    <source>
        <dbReference type="EMBL" id="ODN84638.1"/>
    </source>
</evidence>
<evidence type="ECO:0000259" key="7">
    <source>
        <dbReference type="PROSITE" id="PS51469"/>
    </source>
</evidence>